<proteinExistence type="predicted"/>
<dbReference type="PROSITE" id="PS00211">
    <property type="entry name" value="ABC_TRANSPORTER_1"/>
    <property type="match status" value="1"/>
</dbReference>
<dbReference type="EMBL" id="PRLM01000002">
    <property type="protein sequence ID" value="RYC74972.1"/>
    <property type="molecule type" value="Genomic_DNA"/>
</dbReference>
<organism evidence="6 7">
    <name type="scientific">Candidatus Nanosyncoccus alces</name>
    <dbReference type="NCBI Taxonomy" id="2171997"/>
    <lineage>
        <taxon>Bacteria</taxon>
        <taxon>Candidatus Saccharimonadota</taxon>
        <taxon>Candidatus Nanosyncoccalia</taxon>
        <taxon>Candidatus Nanosyncoccales</taxon>
        <taxon>Candidatus Nanosyncoccaceae</taxon>
        <taxon>Candidatus Nanosyncoccus</taxon>
    </lineage>
</organism>
<evidence type="ECO:0000256" key="1">
    <source>
        <dbReference type="ARBA" id="ARBA00022448"/>
    </source>
</evidence>
<dbReference type="Proteomes" id="UP001191019">
    <property type="component" value="Unassembled WGS sequence"/>
</dbReference>
<reference evidence="6 7" key="2">
    <citation type="journal article" date="2020" name="Cell Rep.">
        <title>Acquisition and Adaptation of Ultra-small Parasitic Reduced Genome Bacteria to Mammalian Hosts.</title>
        <authorList>
            <person name="McLean J.S."/>
            <person name="Bor B."/>
            <person name="Kerns K.A."/>
            <person name="Liu Q."/>
            <person name="To T.T."/>
            <person name="Solden L."/>
            <person name="Hendrickson E.L."/>
            <person name="Wrighton K."/>
            <person name="Shi W."/>
            <person name="He X."/>
        </authorList>
    </citation>
    <scope>NUCLEOTIDE SEQUENCE [LARGE SCALE GENOMIC DNA]</scope>
    <source>
        <strain evidence="6 7">TM7_G3_2_Rum_HOT_351B</strain>
    </source>
</reference>
<protein>
    <submittedName>
        <fullName evidence="6">ABC transporter ATP-binding protein YknY</fullName>
        <ecNumber evidence="6">3.6.3.-</ecNumber>
    </submittedName>
</protein>
<feature type="compositionally biased region" description="Basic residues" evidence="4">
    <location>
        <begin position="261"/>
        <end position="272"/>
    </location>
</feature>
<dbReference type="InterPro" id="IPR017871">
    <property type="entry name" value="ABC_transporter-like_CS"/>
</dbReference>
<dbReference type="PANTHER" id="PTHR24220:SF86">
    <property type="entry name" value="ABC TRANSPORTER ABCH.1"/>
    <property type="match status" value="1"/>
</dbReference>
<keyword evidence="6" id="KW-0378">Hydrolase</keyword>
<evidence type="ECO:0000313" key="6">
    <source>
        <dbReference type="EMBL" id="RYC74972.1"/>
    </source>
</evidence>
<feature type="domain" description="ABC transporter" evidence="5">
    <location>
        <begin position="7"/>
        <end position="245"/>
    </location>
</feature>
<evidence type="ECO:0000256" key="3">
    <source>
        <dbReference type="ARBA" id="ARBA00022840"/>
    </source>
</evidence>
<gene>
    <name evidence="6" type="primary">yknY_1</name>
    <name evidence="6" type="ORF">G3RUM_00250</name>
</gene>
<dbReference type="SMART" id="SM00382">
    <property type="entry name" value="AAA"/>
    <property type="match status" value="1"/>
</dbReference>
<dbReference type="InterPro" id="IPR017911">
    <property type="entry name" value="MacB-like_ATP-bd"/>
</dbReference>
<sequence length="272" mass="30571">MSENIVIELKGLTKRYGYGDTESFALKDFDLTIKRGEFIMIMGPSGCGKTTLLNIIGLLDRATRGEYFLNGEDVAGISARRQARLRAKKIGFIFQNFNLIEDLPIIENVALPLVYTGYSKTARLKNASSALKRFNLQEREYYLPYQLSGGQQQRVAIARAIVGNPEIILADEPTGNLDSRSSHTVMEELKAIHAEGNTIIMVTHNPALTTYATRVINMLDGHIDTDTKTVADQDLPQPIDVKIKKRKQKPEVILGKIEPAKKRKRKKSRRKK</sequence>
<keyword evidence="7" id="KW-1185">Reference proteome</keyword>
<evidence type="ECO:0000256" key="2">
    <source>
        <dbReference type="ARBA" id="ARBA00022741"/>
    </source>
</evidence>
<keyword evidence="2" id="KW-0547">Nucleotide-binding</keyword>
<dbReference type="InterPro" id="IPR003593">
    <property type="entry name" value="AAA+_ATPase"/>
</dbReference>
<dbReference type="GO" id="GO:0005524">
    <property type="term" value="F:ATP binding"/>
    <property type="evidence" value="ECO:0007669"/>
    <property type="project" value="UniProtKB-KW"/>
</dbReference>
<dbReference type="Gene3D" id="3.40.50.300">
    <property type="entry name" value="P-loop containing nucleotide triphosphate hydrolases"/>
    <property type="match status" value="1"/>
</dbReference>
<feature type="region of interest" description="Disordered" evidence="4">
    <location>
        <begin position="252"/>
        <end position="272"/>
    </location>
</feature>
<dbReference type="PANTHER" id="PTHR24220">
    <property type="entry name" value="IMPORT ATP-BINDING PROTEIN"/>
    <property type="match status" value="1"/>
</dbReference>
<dbReference type="PROSITE" id="PS50893">
    <property type="entry name" value="ABC_TRANSPORTER_2"/>
    <property type="match status" value="1"/>
</dbReference>
<evidence type="ECO:0000259" key="5">
    <source>
        <dbReference type="PROSITE" id="PS50893"/>
    </source>
</evidence>
<dbReference type="InterPro" id="IPR015854">
    <property type="entry name" value="ABC_transpr_LolD-like"/>
</dbReference>
<evidence type="ECO:0000256" key="4">
    <source>
        <dbReference type="SAM" id="MobiDB-lite"/>
    </source>
</evidence>
<evidence type="ECO:0000313" key="7">
    <source>
        <dbReference type="Proteomes" id="UP001191019"/>
    </source>
</evidence>
<keyword evidence="3 6" id="KW-0067">ATP-binding</keyword>
<keyword evidence="1" id="KW-0813">Transport</keyword>
<dbReference type="CDD" id="cd03255">
    <property type="entry name" value="ABC_MJ0796_LolCDE_FtsE"/>
    <property type="match status" value="1"/>
</dbReference>
<dbReference type="EC" id="3.6.3.-" evidence="6"/>
<dbReference type="GO" id="GO:0016787">
    <property type="term" value="F:hydrolase activity"/>
    <property type="evidence" value="ECO:0007669"/>
    <property type="project" value="UniProtKB-KW"/>
</dbReference>
<reference evidence="6 7" key="1">
    <citation type="journal article" date="2018" name="bioRxiv">
        <title>Evidence of independent acquisition and adaption of ultra-small bacteria to human hosts across the highly diverse yet reduced genomes of the phylum Saccharibacteria.</title>
        <authorList>
            <person name="McLean J.S."/>
            <person name="Bor B."/>
            <person name="To T.T."/>
            <person name="Liu Q."/>
            <person name="Kearns K.A."/>
            <person name="Solden L.M."/>
            <person name="Wrighton K.C."/>
            <person name="He X."/>
            <person name="Shi W."/>
        </authorList>
    </citation>
    <scope>NUCLEOTIDE SEQUENCE [LARGE SCALE GENOMIC DNA]</scope>
    <source>
        <strain evidence="6 7">TM7_G3_2_Rum_HOT_351B</strain>
    </source>
</reference>
<accession>A0ABY0FM95</accession>
<dbReference type="InterPro" id="IPR003439">
    <property type="entry name" value="ABC_transporter-like_ATP-bd"/>
</dbReference>
<dbReference type="RefSeq" id="WP_129734605.1">
    <property type="nucleotide sequence ID" value="NZ_PRLM01000002.1"/>
</dbReference>
<dbReference type="SUPFAM" id="SSF52540">
    <property type="entry name" value="P-loop containing nucleoside triphosphate hydrolases"/>
    <property type="match status" value="1"/>
</dbReference>
<name>A0ABY0FM95_9BACT</name>
<comment type="caution">
    <text evidence="6">The sequence shown here is derived from an EMBL/GenBank/DDBJ whole genome shotgun (WGS) entry which is preliminary data.</text>
</comment>
<dbReference type="Pfam" id="PF00005">
    <property type="entry name" value="ABC_tran"/>
    <property type="match status" value="1"/>
</dbReference>
<dbReference type="InterPro" id="IPR027417">
    <property type="entry name" value="P-loop_NTPase"/>
</dbReference>